<gene>
    <name evidence="2" type="ORF">KHX94_00115</name>
</gene>
<dbReference type="Proteomes" id="UP000676428">
    <property type="component" value="Chromosome"/>
</dbReference>
<keyword evidence="3" id="KW-1185">Reference proteome</keyword>
<evidence type="ECO:0008006" key="4">
    <source>
        <dbReference type="Google" id="ProtNLM"/>
    </source>
</evidence>
<evidence type="ECO:0000256" key="1">
    <source>
        <dbReference type="SAM" id="Phobius"/>
    </source>
</evidence>
<evidence type="ECO:0000313" key="3">
    <source>
        <dbReference type="Proteomes" id="UP000676428"/>
    </source>
</evidence>
<organism evidence="2 3">
    <name type="scientific">Shewanella dokdonensis</name>
    <dbReference type="NCBI Taxonomy" id="712036"/>
    <lineage>
        <taxon>Bacteria</taxon>
        <taxon>Pseudomonadati</taxon>
        <taxon>Pseudomonadota</taxon>
        <taxon>Gammaproteobacteria</taxon>
        <taxon>Alteromonadales</taxon>
        <taxon>Shewanellaceae</taxon>
        <taxon>Shewanella</taxon>
    </lineage>
</organism>
<keyword evidence="1" id="KW-0812">Transmembrane</keyword>
<name>A0ABX8DEY8_9GAMM</name>
<evidence type="ECO:0000313" key="2">
    <source>
        <dbReference type="EMBL" id="QVK23288.1"/>
    </source>
</evidence>
<keyword evidence="1" id="KW-1133">Transmembrane helix</keyword>
<feature type="transmembrane region" description="Helical" evidence="1">
    <location>
        <begin position="58"/>
        <end position="85"/>
    </location>
</feature>
<keyword evidence="1" id="KW-0472">Membrane</keyword>
<dbReference type="RefSeq" id="WP_213681920.1">
    <property type="nucleotide sequence ID" value="NZ_CP074572.1"/>
</dbReference>
<dbReference type="EMBL" id="CP074572">
    <property type="protein sequence ID" value="QVK23288.1"/>
    <property type="molecule type" value="Genomic_DNA"/>
</dbReference>
<sequence length="102" mass="11082">MRLYVVDKSNNEKTYLKQVADDRKALTEIAKSERIRVKDKVYSIREVMAEADNKSAPAMALGSVVGVLGGVPGVIIGGIIGGLLGKSSDDSDRERAERFNRS</sequence>
<accession>A0ABX8DEY8</accession>
<reference evidence="2 3" key="1">
    <citation type="journal article" date="2012" name="Int. J. Syst. Evol. Microbiol.">
        <title>Shewanella dokdonensis sp. nov., isolated from seawater.</title>
        <authorList>
            <person name="Sung H.R."/>
            <person name="Yoon J.H."/>
            <person name="Ghim S.Y."/>
        </authorList>
    </citation>
    <scope>NUCLEOTIDE SEQUENCE [LARGE SCALE GENOMIC DNA]</scope>
    <source>
        <strain evidence="2 3">DSM 23626</strain>
    </source>
</reference>
<proteinExistence type="predicted"/>
<protein>
    <recommendedName>
        <fullName evidence="4">Glycine zipper domain-containing protein</fullName>
    </recommendedName>
</protein>